<dbReference type="Pfam" id="PF12937">
    <property type="entry name" value="F-box-like"/>
    <property type="match status" value="1"/>
</dbReference>
<dbReference type="RefSeq" id="XP_034241626.1">
    <property type="nucleotide sequence ID" value="XM_034385735.1"/>
</dbReference>
<sequence>MSSEGTSSSATDPLSVLPTELVLHICSFLPPEDLLTTGQLSRRWRSLTRDPQVWRHVNLYLLYNFPPRTIPVFAGRRKTSLFSPVPIRVLRAAPFVKTLRLDACIGKEQEQALMETAATVARIKIDSTSFTKWSIVLKVVNKFAVSLESLSLQCVSRDMLRFLAEEPFPRLQTLKLGLDYKYERAGPSDWTYQDRGPGASTLTKLVCEGLDEQHVYAVSSLLSRHRHTLREVLIDSLPASGARDVMQAVARCEQLEHAMLPPCGAHLSLLAALPALRSLRLKVDACDDESRGKPWLDLLPPGLQKLSVSFCSYNLESVLADLKRAAPRLRTLHALSVEWFSPKDAQEAERVLVPLLPGVQQTHDFSDAWSAGDENEQLEWSEGDEQWSEGDEQWAEDDEDVEEDDGDANFDALA</sequence>
<evidence type="ECO:0000256" key="1">
    <source>
        <dbReference type="SAM" id="MobiDB-lite"/>
    </source>
</evidence>
<protein>
    <submittedName>
        <fullName evidence="4 5">Uncharacterized protein LOC117645490 isoform X1</fullName>
    </submittedName>
</protein>
<accession>A0A6P8YNU6</accession>
<dbReference type="PANTHER" id="PTHR31639">
    <property type="entry name" value="F-BOX PROTEIN-LIKE"/>
    <property type="match status" value="1"/>
</dbReference>
<evidence type="ECO:0000313" key="3">
    <source>
        <dbReference type="Proteomes" id="UP000515158"/>
    </source>
</evidence>
<dbReference type="InterPro" id="IPR032675">
    <property type="entry name" value="LRR_dom_sf"/>
</dbReference>
<keyword evidence="3" id="KW-1185">Reference proteome</keyword>
<dbReference type="RefSeq" id="XP_034241630.1">
    <property type="nucleotide sequence ID" value="XM_034385739.1"/>
</dbReference>
<evidence type="ECO:0000313" key="11">
    <source>
        <dbReference type="RefSeq" id="XP_034241633.1"/>
    </source>
</evidence>
<dbReference type="Proteomes" id="UP000515158">
    <property type="component" value="Unplaced"/>
</dbReference>
<dbReference type="RefSeq" id="XP_034241632.1">
    <property type="nucleotide sequence ID" value="XM_034385741.1"/>
</dbReference>
<proteinExistence type="predicted"/>
<dbReference type="SUPFAM" id="SSF81383">
    <property type="entry name" value="F-box domain"/>
    <property type="match status" value="1"/>
</dbReference>
<dbReference type="PROSITE" id="PS50181">
    <property type="entry name" value="FBOX"/>
    <property type="match status" value="1"/>
</dbReference>
<dbReference type="InterPro" id="IPR036047">
    <property type="entry name" value="F-box-like_dom_sf"/>
</dbReference>
<evidence type="ECO:0000313" key="8">
    <source>
        <dbReference type="RefSeq" id="XP_034241630.1"/>
    </source>
</evidence>
<dbReference type="GeneID" id="117645490"/>
<evidence type="ECO:0000313" key="4">
    <source>
        <dbReference type="RefSeq" id="XP_034241626.1"/>
    </source>
</evidence>
<dbReference type="RefSeq" id="XP_034241627.1">
    <property type="nucleotide sequence ID" value="XM_034385736.1"/>
</dbReference>
<feature type="region of interest" description="Disordered" evidence="1">
    <location>
        <begin position="371"/>
        <end position="414"/>
    </location>
</feature>
<dbReference type="OrthoDB" id="10257471at2759"/>
<evidence type="ECO:0000259" key="2">
    <source>
        <dbReference type="PROSITE" id="PS50181"/>
    </source>
</evidence>
<evidence type="ECO:0000313" key="7">
    <source>
        <dbReference type="RefSeq" id="XP_034241629.1"/>
    </source>
</evidence>
<dbReference type="RefSeq" id="XP_034241631.1">
    <property type="nucleotide sequence ID" value="XM_034385740.1"/>
</dbReference>
<dbReference type="RefSeq" id="XP_034241628.1">
    <property type="nucleotide sequence ID" value="XM_034385737.1"/>
</dbReference>
<evidence type="ECO:0000313" key="9">
    <source>
        <dbReference type="RefSeq" id="XP_034241631.1"/>
    </source>
</evidence>
<dbReference type="KEGG" id="tpal:117645490"/>
<dbReference type="InterPro" id="IPR001810">
    <property type="entry name" value="F-box_dom"/>
</dbReference>
<dbReference type="RefSeq" id="XP_034241634.1">
    <property type="nucleotide sequence ID" value="XM_034385743.1"/>
</dbReference>
<feature type="compositionally biased region" description="Acidic residues" evidence="1">
    <location>
        <begin position="373"/>
        <end position="408"/>
    </location>
</feature>
<reference evidence="4 5" key="1">
    <citation type="submission" date="2025-04" db="UniProtKB">
        <authorList>
            <consortium name="RefSeq"/>
        </authorList>
    </citation>
    <scope>IDENTIFICATION</scope>
    <source>
        <tissue evidence="4 5">Total insect</tissue>
    </source>
</reference>
<dbReference type="SMART" id="SM00256">
    <property type="entry name" value="FBOX"/>
    <property type="match status" value="1"/>
</dbReference>
<evidence type="ECO:0000313" key="10">
    <source>
        <dbReference type="RefSeq" id="XP_034241632.1"/>
    </source>
</evidence>
<feature type="domain" description="F-box" evidence="2">
    <location>
        <begin position="11"/>
        <end position="57"/>
    </location>
</feature>
<name>A0A6P8YNU6_THRPL</name>
<dbReference type="Gene3D" id="3.80.10.10">
    <property type="entry name" value="Ribonuclease Inhibitor"/>
    <property type="match status" value="1"/>
</dbReference>
<dbReference type="Gene3D" id="1.20.1280.50">
    <property type="match status" value="1"/>
</dbReference>
<evidence type="ECO:0000313" key="6">
    <source>
        <dbReference type="RefSeq" id="XP_034241628.1"/>
    </source>
</evidence>
<dbReference type="RefSeq" id="XP_034241633.1">
    <property type="nucleotide sequence ID" value="XM_034385742.1"/>
</dbReference>
<gene>
    <name evidence="4 5 6 7 8 9 10 11 12" type="primary">LOC117645490</name>
</gene>
<dbReference type="AlphaFoldDB" id="A0A6P8YNU6"/>
<dbReference type="RefSeq" id="XP_034241629.1">
    <property type="nucleotide sequence ID" value="XM_034385738.1"/>
</dbReference>
<organism evidence="6">
    <name type="scientific">Thrips palmi</name>
    <name type="common">Melon thrips</name>
    <dbReference type="NCBI Taxonomy" id="161013"/>
    <lineage>
        <taxon>Eukaryota</taxon>
        <taxon>Metazoa</taxon>
        <taxon>Ecdysozoa</taxon>
        <taxon>Arthropoda</taxon>
        <taxon>Hexapoda</taxon>
        <taxon>Insecta</taxon>
        <taxon>Pterygota</taxon>
        <taxon>Neoptera</taxon>
        <taxon>Paraneoptera</taxon>
        <taxon>Thysanoptera</taxon>
        <taxon>Terebrantia</taxon>
        <taxon>Thripoidea</taxon>
        <taxon>Thripidae</taxon>
        <taxon>Thrips</taxon>
    </lineage>
</organism>
<dbReference type="PANTHER" id="PTHR31639:SF256">
    <property type="entry name" value="OS07G0242900 PROTEIN"/>
    <property type="match status" value="1"/>
</dbReference>
<evidence type="ECO:0000313" key="5">
    <source>
        <dbReference type="RefSeq" id="XP_034241627.1"/>
    </source>
</evidence>
<evidence type="ECO:0000313" key="12">
    <source>
        <dbReference type="RefSeq" id="XP_034241634.1"/>
    </source>
</evidence>